<proteinExistence type="predicted"/>
<evidence type="ECO:0000313" key="5">
    <source>
        <dbReference type="Proteomes" id="UP000305874"/>
    </source>
</evidence>
<evidence type="ECO:0000256" key="1">
    <source>
        <dbReference type="SAM" id="Coils"/>
    </source>
</evidence>
<accession>A0A5S3YZT3</accession>
<dbReference type="Pfam" id="PF04375">
    <property type="entry name" value="HemX"/>
    <property type="match status" value="1"/>
</dbReference>
<feature type="domain" description="Tetrapyrrole biosynthesis uroporphyrinogen III synthase" evidence="3">
    <location>
        <begin position="15"/>
        <end position="225"/>
    </location>
</feature>
<evidence type="ECO:0000313" key="4">
    <source>
        <dbReference type="EMBL" id="TMP85532.1"/>
    </source>
</evidence>
<dbReference type="PANTHER" id="PTHR38043:SF1">
    <property type="entry name" value="PROTEIN HEMX"/>
    <property type="match status" value="1"/>
</dbReference>
<keyword evidence="1" id="KW-0175">Coiled coil</keyword>
<reference evidence="4 5" key="1">
    <citation type="submission" date="2017-12" db="EMBL/GenBank/DDBJ databases">
        <authorList>
            <person name="Paulsen S."/>
            <person name="Gram L.K."/>
        </authorList>
    </citation>
    <scope>NUCLEOTIDE SEQUENCE [LARGE SCALE GENOMIC DNA]</scope>
    <source>
        <strain evidence="4 5">S2897</strain>
    </source>
</reference>
<evidence type="ECO:0000256" key="2">
    <source>
        <dbReference type="SAM" id="MobiDB-lite"/>
    </source>
</evidence>
<reference evidence="5" key="2">
    <citation type="submission" date="2019-06" db="EMBL/GenBank/DDBJ databases">
        <title>Co-occurence of chitin degradation, pigmentation and bioactivity in marine Pseudoalteromonas.</title>
        <authorList>
            <person name="Sonnenschein E.C."/>
            <person name="Bech P.K."/>
        </authorList>
    </citation>
    <scope>NUCLEOTIDE SEQUENCE [LARGE SCALE GENOMIC DNA]</scope>
    <source>
        <strain evidence="5">S2897</strain>
    </source>
</reference>
<feature type="compositionally biased region" description="Polar residues" evidence="2">
    <location>
        <begin position="246"/>
        <end position="277"/>
    </location>
</feature>
<dbReference type="InterPro" id="IPR007470">
    <property type="entry name" value="HemX"/>
</dbReference>
<gene>
    <name evidence="4" type="ORF">CWC05_18030</name>
</gene>
<dbReference type="Pfam" id="PF02602">
    <property type="entry name" value="HEM4"/>
    <property type="match status" value="1"/>
</dbReference>
<comment type="caution">
    <text evidence="4">The sequence shown here is derived from an EMBL/GenBank/DDBJ whole genome shotgun (WGS) entry which is preliminary data.</text>
</comment>
<dbReference type="GO" id="GO:0004852">
    <property type="term" value="F:uroporphyrinogen-III synthase activity"/>
    <property type="evidence" value="ECO:0007669"/>
    <property type="project" value="InterPro"/>
</dbReference>
<dbReference type="CDD" id="cd06578">
    <property type="entry name" value="HemD"/>
    <property type="match status" value="1"/>
</dbReference>
<dbReference type="RefSeq" id="WP_138549046.1">
    <property type="nucleotide sequence ID" value="NZ_PNCG01000024.1"/>
</dbReference>
<organism evidence="4 5">
    <name type="scientific">Pseudoalteromonas ruthenica</name>
    <dbReference type="NCBI Taxonomy" id="151081"/>
    <lineage>
        <taxon>Bacteria</taxon>
        <taxon>Pseudomonadati</taxon>
        <taxon>Pseudomonadota</taxon>
        <taxon>Gammaproteobacteria</taxon>
        <taxon>Alteromonadales</taxon>
        <taxon>Pseudoalteromonadaceae</taxon>
        <taxon>Pseudoalteromonas</taxon>
    </lineage>
</organism>
<dbReference type="EMBL" id="PNCG01000024">
    <property type="protein sequence ID" value="TMP85532.1"/>
    <property type="molecule type" value="Genomic_DNA"/>
</dbReference>
<dbReference type="InterPro" id="IPR003754">
    <property type="entry name" value="4pyrrol_synth_uPrphyn_synth"/>
</dbReference>
<dbReference type="PANTHER" id="PTHR38043">
    <property type="entry name" value="PROTEIN HEMX"/>
    <property type="match status" value="1"/>
</dbReference>
<feature type="coiled-coil region" evidence="1">
    <location>
        <begin position="307"/>
        <end position="355"/>
    </location>
</feature>
<dbReference type="Proteomes" id="UP000305874">
    <property type="component" value="Unassembled WGS sequence"/>
</dbReference>
<dbReference type="Gene3D" id="3.40.50.10090">
    <property type="match status" value="2"/>
</dbReference>
<dbReference type="AlphaFoldDB" id="A0A5S3YZT3"/>
<dbReference type="GO" id="GO:0033014">
    <property type="term" value="P:tetrapyrrole biosynthetic process"/>
    <property type="evidence" value="ECO:0007669"/>
    <property type="project" value="InterPro"/>
</dbReference>
<protein>
    <submittedName>
        <fullName evidence="4">Uroporphyrinogen-III synthase</fullName>
    </submittedName>
</protein>
<dbReference type="InterPro" id="IPR036108">
    <property type="entry name" value="4pyrrol_syn_uPrphyn_synt_sf"/>
</dbReference>
<evidence type="ECO:0000259" key="3">
    <source>
        <dbReference type="Pfam" id="PF02602"/>
    </source>
</evidence>
<feature type="region of interest" description="Disordered" evidence="2">
    <location>
        <begin position="244"/>
        <end position="277"/>
    </location>
</feature>
<name>A0A5S3YZT3_9GAMM</name>
<dbReference type="SUPFAM" id="SSF69618">
    <property type="entry name" value="HemD-like"/>
    <property type="match status" value="1"/>
</dbReference>
<sequence length="612" mass="67422">MAHIVVTRPQGKGEALAELLIAAGHRVSTTPVLQIDYLSVDANQLATLDEADIAIFVSQDAVQGLYQQRDTLPANLACFAVGPTTAQALEQQFLCNAKVPKKQHDSEGLLRLPELQKVEGKTVVLIKGRGGRTLIAKTLKDRGAFVNSLVTYERKAVKGSSKAWLQQWQQQGVEALVITSNSGADAIFACQDESLLQWLKSRQFYIVSERTKAHLVKLGVKGEHIKVAADVDNEAIVACIGAEQEGNMSEQPKNTPKSEPAPSATQPKAVPSQSKPMTQKISKTAVLALLVALAAAGVTGYQYWLQQQAQDQEQNQLQQHLEQLQSDNQALNQRLEALANALQQQQHSAQQWQRQFSDRVNGELSANQRAVAGQIEQAIDGLNNQEQPPLDTNEVKRLVAMADFQLWSEANYAGAAATLKRLDALLASYPGNAQLRRAIHTDLQQLASIEVADVEAVVLRLHGLGGQVDKLQFNMVELAPIESNGEQSQALSDNVSDWRRNLAATWDKLVDDFIKVRKREAAIEPLLDNQQQRLIKQRLHFYLDQAGFAASHKHPKLYTQALQSAADIVTRYFNLQQPQTSQFLGQLKQLQLKTLVPQQPVTLSSVQVVGES</sequence>